<dbReference type="Pfam" id="PF14223">
    <property type="entry name" value="Retrotran_gag_2"/>
    <property type="match status" value="1"/>
</dbReference>
<comment type="caution">
    <text evidence="2">The sequence shown here is derived from an EMBL/GenBank/DDBJ whole genome shotgun (WGS) entry which is preliminary data.</text>
</comment>
<name>A0ABQ4ZWR4_9ASTR</name>
<sequence>MAAVNDVPLLVDKKGGGKGPLKVLTELPVIRPCSNKLAIIGKFGVNLSKHKINFVFVNNLPEKWLTFSQGLRNANHTKTLDLADIYERFVYEAKPIHNRILRKFSFVDVDERSSDEYLRDLDIEYWERALLANSKLFFKLKSSQADPKFQKDYKSEYKKIKAKLALLEASPSSSQNPKTFQPKNKGLVTATFDLDKGRGFDDEKSLKSRYDGLLMMSSTVERVMLANGEWGGFTMISGDYTLTFQPHFPRERPSLGIVGIKSLLEVTTAKVYVTAAKINTTRYYCLVYVSAARLTGNQQVVSELVALRNFVKKKLLLHSSEYELWRVRMEQYIQMINYSLWEVIENGNAPLITKVVEGVETTIAPTTAEEKAQRRLELKARSTLLMGIPNEHQLKFNSIKDANSEVLDQTFDRLQKLISQLEIHGESISQEDVNQKFLRSLSPEWNTHTIVWRNKPEIDTLSLDDLYNNLKIYEPEVKGTSSSSTNTQNVAFVSLNSTSSTNGAVNTAHVVTTTSTQATAVNSTTIDNLSDSVICDFFASQPNSPQLYNEDLQQINPDILEEMDLRWQMAMLTMRARRFLKNTRRKLTVDGTKTIGAPRNQENRNKENTRRVVPVETTTSNALISCDGHGDYDWSFTSKPIVIKPVAKNSEAKASKAKPKVVRKNNGALIIKDCVSDNEEDDMPQAKIKKKTFKPSFD</sequence>
<proteinExistence type="predicted"/>
<dbReference type="Proteomes" id="UP001151760">
    <property type="component" value="Unassembled WGS sequence"/>
</dbReference>
<keyword evidence="3" id="KW-1185">Reference proteome</keyword>
<feature type="region of interest" description="Disordered" evidence="1">
    <location>
        <begin position="679"/>
        <end position="698"/>
    </location>
</feature>
<evidence type="ECO:0000256" key="1">
    <source>
        <dbReference type="SAM" id="MobiDB-lite"/>
    </source>
</evidence>
<protein>
    <submittedName>
        <fullName evidence="2">Uncharacterized protein</fullName>
    </submittedName>
</protein>
<accession>A0ABQ4ZWR4</accession>
<feature type="compositionally biased region" description="Basic residues" evidence="1">
    <location>
        <begin position="687"/>
        <end position="698"/>
    </location>
</feature>
<evidence type="ECO:0000313" key="2">
    <source>
        <dbReference type="EMBL" id="GJS94663.1"/>
    </source>
</evidence>
<reference evidence="2" key="1">
    <citation type="journal article" date="2022" name="Int. J. Mol. Sci.">
        <title>Draft Genome of Tanacetum Coccineum: Genomic Comparison of Closely Related Tanacetum-Family Plants.</title>
        <authorList>
            <person name="Yamashiro T."/>
            <person name="Shiraishi A."/>
            <person name="Nakayama K."/>
            <person name="Satake H."/>
        </authorList>
    </citation>
    <scope>NUCLEOTIDE SEQUENCE</scope>
</reference>
<dbReference type="EMBL" id="BQNB010011749">
    <property type="protein sequence ID" value="GJS94663.1"/>
    <property type="molecule type" value="Genomic_DNA"/>
</dbReference>
<reference evidence="2" key="2">
    <citation type="submission" date="2022-01" db="EMBL/GenBank/DDBJ databases">
        <authorList>
            <person name="Yamashiro T."/>
            <person name="Shiraishi A."/>
            <person name="Satake H."/>
            <person name="Nakayama K."/>
        </authorList>
    </citation>
    <scope>NUCLEOTIDE SEQUENCE</scope>
</reference>
<organism evidence="2 3">
    <name type="scientific">Tanacetum coccineum</name>
    <dbReference type="NCBI Taxonomy" id="301880"/>
    <lineage>
        <taxon>Eukaryota</taxon>
        <taxon>Viridiplantae</taxon>
        <taxon>Streptophyta</taxon>
        <taxon>Embryophyta</taxon>
        <taxon>Tracheophyta</taxon>
        <taxon>Spermatophyta</taxon>
        <taxon>Magnoliopsida</taxon>
        <taxon>eudicotyledons</taxon>
        <taxon>Gunneridae</taxon>
        <taxon>Pentapetalae</taxon>
        <taxon>asterids</taxon>
        <taxon>campanulids</taxon>
        <taxon>Asterales</taxon>
        <taxon>Asteraceae</taxon>
        <taxon>Asteroideae</taxon>
        <taxon>Anthemideae</taxon>
        <taxon>Anthemidinae</taxon>
        <taxon>Tanacetum</taxon>
    </lineage>
</organism>
<gene>
    <name evidence="2" type="ORF">Tco_0801631</name>
</gene>
<evidence type="ECO:0000313" key="3">
    <source>
        <dbReference type="Proteomes" id="UP001151760"/>
    </source>
</evidence>